<dbReference type="InterPro" id="IPR026838">
    <property type="entry name" value="YheC/D"/>
</dbReference>
<accession>A0AAP5LL43</accession>
<organism evidence="1 2">
    <name type="scientific">Paenibacillus amylolyticus</name>
    <dbReference type="NCBI Taxonomy" id="1451"/>
    <lineage>
        <taxon>Bacteria</taxon>
        <taxon>Bacillati</taxon>
        <taxon>Bacillota</taxon>
        <taxon>Bacilli</taxon>
        <taxon>Bacillales</taxon>
        <taxon>Paenibacillaceae</taxon>
        <taxon>Paenibacillus</taxon>
    </lineage>
</organism>
<evidence type="ECO:0008006" key="3">
    <source>
        <dbReference type="Google" id="ProtNLM"/>
    </source>
</evidence>
<dbReference type="AlphaFoldDB" id="A0AAP5LL43"/>
<dbReference type="EMBL" id="JAVDTR010000002">
    <property type="protein sequence ID" value="MDR6722631.1"/>
    <property type="molecule type" value="Genomic_DNA"/>
</dbReference>
<gene>
    <name evidence="1" type="ORF">J2W91_001079</name>
</gene>
<reference evidence="1" key="1">
    <citation type="submission" date="2023-07" db="EMBL/GenBank/DDBJ databases">
        <title>Sorghum-associated microbial communities from plants grown in Nebraska, USA.</title>
        <authorList>
            <person name="Schachtman D."/>
        </authorList>
    </citation>
    <scope>NUCLEOTIDE SEQUENCE</scope>
    <source>
        <strain evidence="1">BE80</strain>
    </source>
</reference>
<sequence length="396" mass="45192">MFPWHPPKTMAILVRGEEATSPFADELFCRRLSLESPKFNLNIFVLVISSEVTRTLPKHGYVYRHGVWKKASIPEIHLLMDRCLRPIPKQIRQQLHHLVWSTSGQRPRYWSTSLPGKWKVHRALSHEPALRSLLTPTLLLQPGVKWEPWLERWPSGLFFKPVAGTHGRDTFRLVSEADHSWIVDGRDSHNERFSYSLYTYQSVHDWVESSMTRHSMIMQPYLNLSHHGHPFDIRALVQKNSHGQWSLTGCMVREGIEGSLTSNLHGGGTAHPVHSYLMDRYGSSHTAILLERIKQAATLIPPLLESRFGRLAELGIDFGADTDGRLWLLEVNSKPGRSAFAMADNPQMHTLTYTEPLAYARYLLQQHVLTDVYRPTMKMPNTSSKAGLKPIPIHGG</sequence>
<dbReference type="RefSeq" id="WP_310137038.1">
    <property type="nucleotide sequence ID" value="NZ_JAVDTR010000002.1"/>
</dbReference>
<evidence type="ECO:0000313" key="1">
    <source>
        <dbReference type="EMBL" id="MDR6722631.1"/>
    </source>
</evidence>
<proteinExistence type="predicted"/>
<name>A0AAP5LL43_PAEAM</name>
<dbReference type="Proteomes" id="UP001254832">
    <property type="component" value="Unassembled WGS sequence"/>
</dbReference>
<dbReference type="Gene3D" id="3.30.470.20">
    <property type="entry name" value="ATP-grasp fold, B domain"/>
    <property type="match status" value="1"/>
</dbReference>
<dbReference type="Pfam" id="PF14398">
    <property type="entry name" value="ATPgrasp_YheCD"/>
    <property type="match status" value="1"/>
</dbReference>
<dbReference type="SUPFAM" id="SSF56059">
    <property type="entry name" value="Glutathione synthetase ATP-binding domain-like"/>
    <property type="match status" value="1"/>
</dbReference>
<protein>
    <recommendedName>
        <fullName evidence="3">YheC/YheD family protein</fullName>
    </recommendedName>
</protein>
<evidence type="ECO:0000313" key="2">
    <source>
        <dbReference type="Proteomes" id="UP001254832"/>
    </source>
</evidence>
<comment type="caution">
    <text evidence="1">The sequence shown here is derived from an EMBL/GenBank/DDBJ whole genome shotgun (WGS) entry which is preliminary data.</text>
</comment>